<sequence>MDGDPARISSVRGSRRARWCAAGGLGVVVSVLLLVGALPAPEASAAEAPVGLGTAESYSVLGGQTVTNTGPSTLSGDLGVSPGTAITGFPPGTAAGATHAADAAAAQAQSDLVTAYNDAAGRAPTASVADDLVGQTLTGGVYNSTGPLSLSGTLTLDGQGDPNTVWIFQVASTLITASASDVNLVNGAQACHVYWQVGSSATLGTTSNFVGTIMALTSITVTTGTVVAGRALARNGQVSLDDNTFTTPDCDTTTPTTDTTSSTTPTTTTTGDTDTTSPTTTSDSDTTSPTTTTTTSDSDTTSPTTTTSDSDTTSPTTTTSDSDTTSPTTSTSDSDTTSPTTTTSDSDTTSPTSTSDSDTTSPTTTSDSGTTSSSTTTTTGTGSSDSSAETTTSSSGLGASWTDSGSNGSGRGFPDYPTGPSNLASTGASPLLGPLVGLGFLLIALGGLLLFVLRARKFRRQSE</sequence>
<evidence type="ECO:0000256" key="4">
    <source>
        <dbReference type="SAM" id="Phobius"/>
    </source>
</evidence>
<dbReference type="AlphaFoldDB" id="A0A9Y2IHT5"/>
<evidence type="ECO:0000256" key="2">
    <source>
        <dbReference type="ARBA" id="ARBA00022729"/>
    </source>
</evidence>
<feature type="compositionally biased region" description="Low complexity" evidence="3">
    <location>
        <begin position="246"/>
        <end position="395"/>
    </location>
</feature>
<organism evidence="5 6">
    <name type="scientific">Amycolatopsis carbonis</name>
    <dbReference type="NCBI Taxonomy" id="715471"/>
    <lineage>
        <taxon>Bacteria</taxon>
        <taxon>Bacillati</taxon>
        <taxon>Actinomycetota</taxon>
        <taxon>Actinomycetes</taxon>
        <taxon>Pseudonocardiales</taxon>
        <taxon>Pseudonocardiaceae</taxon>
        <taxon>Amycolatopsis</taxon>
    </lineage>
</organism>
<dbReference type="RefSeq" id="WP_285969940.1">
    <property type="nucleotide sequence ID" value="NZ_CP127294.1"/>
</dbReference>
<dbReference type="InterPro" id="IPR021884">
    <property type="entry name" value="Ice-bd_prot"/>
</dbReference>
<proteinExistence type="inferred from homology"/>
<protein>
    <submittedName>
        <fullName evidence="5">Ice-binding family protein</fullName>
    </submittedName>
</protein>
<dbReference type="Proteomes" id="UP001236014">
    <property type="component" value="Chromosome"/>
</dbReference>
<comment type="similarity">
    <text evidence="1">Belongs to the ice-binding protein family.</text>
</comment>
<accession>A0A9Y2IHT5</accession>
<evidence type="ECO:0000313" key="6">
    <source>
        <dbReference type="Proteomes" id="UP001236014"/>
    </source>
</evidence>
<keyword evidence="4" id="KW-0472">Membrane</keyword>
<feature type="region of interest" description="Disordered" evidence="3">
    <location>
        <begin position="240"/>
        <end position="421"/>
    </location>
</feature>
<dbReference type="EMBL" id="CP127294">
    <property type="protein sequence ID" value="WIX79251.1"/>
    <property type="molecule type" value="Genomic_DNA"/>
</dbReference>
<keyword evidence="2" id="KW-0732">Signal</keyword>
<evidence type="ECO:0000313" key="5">
    <source>
        <dbReference type="EMBL" id="WIX79251.1"/>
    </source>
</evidence>
<name>A0A9Y2IHT5_9PSEU</name>
<keyword evidence="4" id="KW-1133">Transmembrane helix</keyword>
<keyword evidence="4" id="KW-0812">Transmembrane</keyword>
<dbReference type="KEGG" id="acab:QRX50_00070"/>
<feature type="transmembrane region" description="Helical" evidence="4">
    <location>
        <begin position="431"/>
        <end position="453"/>
    </location>
</feature>
<keyword evidence="6" id="KW-1185">Reference proteome</keyword>
<evidence type="ECO:0000256" key="1">
    <source>
        <dbReference type="ARBA" id="ARBA00005445"/>
    </source>
</evidence>
<gene>
    <name evidence="5" type="ORF">QRX50_00070</name>
</gene>
<evidence type="ECO:0000256" key="3">
    <source>
        <dbReference type="SAM" id="MobiDB-lite"/>
    </source>
</evidence>
<dbReference type="Pfam" id="PF11999">
    <property type="entry name" value="Ice_binding"/>
    <property type="match status" value="1"/>
</dbReference>
<reference evidence="5 6" key="1">
    <citation type="submission" date="2023-06" db="EMBL/GenBank/DDBJ databases">
        <authorList>
            <person name="Oyuntsetseg B."/>
            <person name="Kim S.B."/>
        </authorList>
    </citation>
    <scope>NUCLEOTIDE SEQUENCE [LARGE SCALE GENOMIC DNA]</scope>
    <source>
        <strain evidence="5 6">2-15</strain>
    </source>
</reference>